<feature type="binding site" evidence="4">
    <location>
        <position position="82"/>
    </location>
    <ligand>
        <name>Mg(2+)</name>
        <dbReference type="ChEBI" id="CHEBI:18420"/>
        <label>1</label>
        <note>catalytic</note>
    </ligand>
</feature>
<feature type="binding site" evidence="4">
    <location>
        <position position="85"/>
    </location>
    <ligand>
        <name>Mg(2+)</name>
        <dbReference type="ChEBI" id="CHEBI:18420"/>
        <label>1</label>
        <note>catalytic</note>
    </ligand>
</feature>
<feature type="binding site" evidence="4">
    <location>
        <position position="67"/>
    </location>
    <ligand>
        <name>Mg(2+)</name>
        <dbReference type="ChEBI" id="CHEBI:18420"/>
        <label>1</label>
        <note>catalytic</note>
    </ligand>
</feature>
<dbReference type="SUPFAM" id="SSF56655">
    <property type="entry name" value="Carbohydrate phosphatase"/>
    <property type="match status" value="1"/>
</dbReference>
<dbReference type="RefSeq" id="WP_139630094.1">
    <property type="nucleotide sequence ID" value="NZ_VDLX02000003.1"/>
</dbReference>
<keyword evidence="2" id="KW-0378">Hydrolase</keyword>
<name>A0A5C4WR65_9ACTN</name>
<dbReference type="Proteomes" id="UP000312512">
    <property type="component" value="Unassembled WGS sequence"/>
</dbReference>
<dbReference type="Gene3D" id="3.30.540.10">
    <property type="entry name" value="Fructose-1,6-Bisphosphatase, subunit A, domain 1"/>
    <property type="match status" value="1"/>
</dbReference>
<proteinExistence type="predicted"/>
<gene>
    <name evidence="5" type="ORF">FH608_009720</name>
</gene>
<dbReference type="PRINTS" id="PR00377">
    <property type="entry name" value="IMPHPHTASES"/>
</dbReference>
<evidence type="ECO:0000313" key="5">
    <source>
        <dbReference type="EMBL" id="KAB8195777.1"/>
    </source>
</evidence>
<feature type="binding site" evidence="4">
    <location>
        <position position="219"/>
    </location>
    <ligand>
        <name>Mg(2+)</name>
        <dbReference type="ChEBI" id="CHEBI:18420"/>
        <label>1</label>
        <note>catalytic</note>
    </ligand>
</feature>
<dbReference type="EMBL" id="VDLX02000003">
    <property type="protein sequence ID" value="KAB8195777.1"/>
    <property type="molecule type" value="Genomic_DNA"/>
</dbReference>
<comment type="cofactor">
    <cofactor evidence="4">
        <name>Mg(2+)</name>
        <dbReference type="ChEBI" id="CHEBI:18420"/>
    </cofactor>
</comment>
<dbReference type="GO" id="GO:0046872">
    <property type="term" value="F:metal ion binding"/>
    <property type="evidence" value="ECO:0007669"/>
    <property type="project" value="UniProtKB-KW"/>
</dbReference>
<protein>
    <submittedName>
        <fullName evidence="5">Inositol monophosphatase</fullName>
    </submittedName>
</protein>
<evidence type="ECO:0000256" key="1">
    <source>
        <dbReference type="ARBA" id="ARBA00022723"/>
    </source>
</evidence>
<evidence type="ECO:0000256" key="3">
    <source>
        <dbReference type="ARBA" id="ARBA00022842"/>
    </source>
</evidence>
<reference evidence="5 6" key="1">
    <citation type="submission" date="2019-10" db="EMBL/GenBank/DDBJ databases">
        <title>Nonomuraea sp. nov., isolated from Phyllanthus amarus.</title>
        <authorList>
            <person name="Klykleung N."/>
            <person name="Tanasupawat S."/>
        </authorList>
    </citation>
    <scope>NUCLEOTIDE SEQUENCE [LARGE SCALE GENOMIC DNA]</scope>
    <source>
        <strain evidence="5 6">PA1-10</strain>
    </source>
</reference>
<dbReference type="PANTHER" id="PTHR20854:SF4">
    <property type="entry name" value="INOSITOL-1-MONOPHOSPHATASE-RELATED"/>
    <property type="match status" value="1"/>
</dbReference>
<dbReference type="OrthoDB" id="9772456at2"/>
<dbReference type="Pfam" id="PF00459">
    <property type="entry name" value="Inositol_P"/>
    <property type="match status" value="1"/>
</dbReference>
<organism evidence="5 6">
    <name type="scientific">Nonomuraea phyllanthi</name>
    <dbReference type="NCBI Taxonomy" id="2219224"/>
    <lineage>
        <taxon>Bacteria</taxon>
        <taxon>Bacillati</taxon>
        <taxon>Actinomycetota</taxon>
        <taxon>Actinomycetes</taxon>
        <taxon>Streptosporangiales</taxon>
        <taxon>Streptosporangiaceae</taxon>
        <taxon>Nonomuraea</taxon>
    </lineage>
</organism>
<evidence type="ECO:0000256" key="2">
    <source>
        <dbReference type="ARBA" id="ARBA00022801"/>
    </source>
</evidence>
<dbReference type="GO" id="GO:0007165">
    <property type="term" value="P:signal transduction"/>
    <property type="evidence" value="ECO:0007669"/>
    <property type="project" value="TreeGrafter"/>
</dbReference>
<dbReference type="InterPro" id="IPR000760">
    <property type="entry name" value="Inositol_monophosphatase-like"/>
</dbReference>
<dbReference type="GO" id="GO:0006020">
    <property type="term" value="P:inositol metabolic process"/>
    <property type="evidence" value="ECO:0007669"/>
    <property type="project" value="TreeGrafter"/>
</dbReference>
<evidence type="ECO:0000313" key="6">
    <source>
        <dbReference type="Proteomes" id="UP000312512"/>
    </source>
</evidence>
<accession>A0A5C4WR65</accession>
<dbReference type="AlphaFoldDB" id="A0A5C4WR65"/>
<keyword evidence="3 4" id="KW-0460">Magnesium</keyword>
<comment type="caution">
    <text evidence="5">The sequence shown here is derived from an EMBL/GenBank/DDBJ whole genome shotgun (WGS) entry which is preliminary data.</text>
</comment>
<evidence type="ECO:0000256" key="4">
    <source>
        <dbReference type="PIRSR" id="PIRSR600760-2"/>
    </source>
</evidence>
<keyword evidence="1 4" id="KW-0479">Metal-binding</keyword>
<sequence>MNDDIRAWESLAVELAGWACSRMRAGYAEAKIKNHQADWVTAADLEIEQEVRRRVAETFPHHRVVGEEYGDTGSGAVTWYVDPVDGTTNFVHGLGWSSFSLAAADERGAAAGVVADPWRGEIFSATRDGGAQIFTGVRDGGADPDGQATTCSAAESPSGGLVCTELRGGQVWPGLTAMMETLAEQHCGTRIMGSTALSLASVAAGRCVATVTDAYNTWDVLAGALIARESGAVVLGRTGEPWLEGDLPADGLVAGAPGVARTVWKAWQGA</sequence>
<keyword evidence="6" id="KW-1185">Reference proteome</keyword>
<dbReference type="GO" id="GO:0008934">
    <property type="term" value="F:inositol monophosphate 1-phosphatase activity"/>
    <property type="evidence" value="ECO:0007669"/>
    <property type="project" value="TreeGrafter"/>
</dbReference>
<dbReference type="Gene3D" id="3.40.190.80">
    <property type="match status" value="1"/>
</dbReference>
<dbReference type="InterPro" id="IPR020583">
    <property type="entry name" value="Inositol_monoP_metal-BS"/>
</dbReference>
<dbReference type="PANTHER" id="PTHR20854">
    <property type="entry name" value="INOSITOL MONOPHOSPHATASE"/>
    <property type="match status" value="1"/>
</dbReference>
<dbReference type="PROSITE" id="PS00629">
    <property type="entry name" value="IMP_1"/>
    <property type="match status" value="1"/>
</dbReference>